<accession>A0AA42J1L1</accession>
<dbReference type="Proteomes" id="UP001169242">
    <property type="component" value="Unassembled WGS sequence"/>
</dbReference>
<gene>
    <name evidence="1" type="ORF">PBV87_12705</name>
</gene>
<protein>
    <submittedName>
        <fullName evidence="1">Uncharacterized protein</fullName>
    </submittedName>
</protein>
<evidence type="ECO:0000313" key="2">
    <source>
        <dbReference type="Proteomes" id="UP001169242"/>
    </source>
</evidence>
<name>A0AA42J1L1_9FIRM</name>
<keyword evidence="2" id="KW-1185">Reference proteome</keyword>
<reference evidence="1" key="1">
    <citation type="journal article" date="2023" name="Int. J. Syst. Evol. Microbiol.">
        <title>&lt;i&gt;Holtiella tumoricola&lt;/i&gt; gen. nov. sp. nov., isolated from a human clinical sample.</title>
        <authorList>
            <person name="Allen-Vercoe E."/>
            <person name="Daigneault M.C."/>
            <person name="Vancuren S.J."/>
            <person name="Cochrane K."/>
            <person name="O'Neal L.L."/>
            <person name="Sankaranarayanan K."/>
            <person name="Lawson P.A."/>
        </authorList>
    </citation>
    <scope>NUCLEOTIDE SEQUENCE</scope>
    <source>
        <strain evidence="1">CC70A</strain>
    </source>
</reference>
<dbReference type="RefSeq" id="WP_154668800.1">
    <property type="nucleotide sequence ID" value="NZ_JAQIFT010000047.1"/>
</dbReference>
<comment type="caution">
    <text evidence="1">The sequence shown here is derived from an EMBL/GenBank/DDBJ whole genome shotgun (WGS) entry which is preliminary data.</text>
</comment>
<sequence>MKVIYTVNGKDLDSYSKEEQKIMLTKMLINAVHKIGYEFVNPIKDIDVKQEVDD</sequence>
<dbReference type="AlphaFoldDB" id="A0AA42J1L1"/>
<proteinExistence type="predicted"/>
<organism evidence="1 2">
    <name type="scientific">Holtiella tumoricola</name>
    <dbReference type="NCBI Taxonomy" id="3018743"/>
    <lineage>
        <taxon>Bacteria</taxon>
        <taxon>Bacillati</taxon>
        <taxon>Bacillota</taxon>
        <taxon>Clostridia</taxon>
        <taxon>Lachnospirales</taxon>
        <taxon>Cellulosilyticaceae</taxon>
        <taxon>Holtiella</taxon>
    </lineage>
</organism>
<evidence type="ECO:0000313" key="1">
    <source>
        <dbReference type="EMBL" id="MDA3732348.1"/>
    </source>
</evidence>
<dbReference type="EMBL" id="JAQIFT010000047">
    <property type="protein sequence ID" value="MDA3732348.1"/>
    <property type="molecule type" value="Genomic_DNA"/>
</dbReference>